<dbReference type="InterPro" id="IPR017441">
    <property type="entry name" value="Protein_kinase_ATP_BS"/>
</dbReference>
<dbReference type="InterPro" id="IPR011009">
    <property type="entry name" value="Kinase-like_dom_sf"/>
</dbReference>
<evidence type="ECO:0000313" key="7">
    <source>
        <dbReference type="EMBL" id="PZG02110.1"/>
    </source>
</evidence>
<feature type="domain" description="Protein kinase" evidence="6">
    <location>
        <begin position="20"/>
        <end position="278"/>
    </location>
</feature>
<dbReference type="SMART" id="SM00220">
    <property type="entry name" value="S_TKc"/>
    <property type="match status" value="1"/>
</dbReference>
<dbReference type="PROSITE" id="PS00107">
    <property type="entry name" value="PROTEIN_KINASE_ATP"/>
    <property type="match status" value="1"/>
</dbReference>
<organism evidence="7 8">
    <name type="scientific">Nonomuraea aridisoli</name>
    <dbReference type="NCBI Taxonomy" id="2070368"/>
    <lineage>
        <taxon>Bacteria</taxon>
        <taxon>Bacillati</taxon>
        <taxon>Actinomycetota</taxon>
        <taxon>Actinomycetes</taxon>
        <taxon>Streptosporangiales</taxon>
        <taxon>Streptosporangiaceae</taxon>
        <taxon>Nonomuraea</taxon>
    </lineage>
</organism>
<dbReference type="Proteomes" id="UP000249304">
    <property type="component" value="Unassembled WGS sequence"/>
</dbReference>
<accession>A0A2W2DML5</accession>
<dbReference type="InterPro" id="IPR000719">
    <property type="entry name" value="Prot_kinase_dom"/>
</dbReference>
<proteinExistence type="predicted"/>
<evidence type="ECO:0000256" key="3">
    <source>
        <dbReference type="ARBA" id="ARBA00022777"/>
    </source>
</evidence>
<dbReference type="RefSeq" id="WP_146616032.1">
    <property type="nucleotide sequence ID" value="NZ_POUD01000520.1"/>
</dbReference>
<evidence type="ECO:0000256" key="5">
    <source>
        <dbReference type="PROSITE-ProRule" id="PRU10141"/>
    </source>
</evidence>
<dbReference type="AlphaFoldDB" id="A0A2W2DML5"/>
<evidence type="ECO:0000313" key="8">
    <source>
        <dbReference type="Proteomes" id="UP000249304"/>
    </source>
</evidence>
<evidence type="ECO:0000256" key="1">
    <source>
        <dbReference type="ARBA" id="ARBA00022679"/>
    </source>
</evidence>
<keyword evidence="3 7" id="KW-0418">Kinase</keyword>
<dbReference type="PANTHER" id="PTHR43289">
    <property type="entry name" value="MITOGEN-ACTIVATED PROTEIN KINASE KINASE KINASE 20-RELATED"/>
    <property type="match status" value="1"/>
</dbReference>
<feature type="binding site" evidence="5">
    <location>
        <position position="48"/>
    </location>
    <ligand>
        <name>ATP</name>
        <dbReference type="ChEBI" id="CHEBI:30616"/>
    </ligand>
</feature>
<keyword evidence="2 5" id="KW-0547">Nucleotide-binding</keyword>
<keyword evidence="8" id="KW-1185">Reference proteome</keyword>
<name>A0A2W2DML5_9ACTN</name>
<dbReference type="GO" id="GO:0005524">
    <property type="term" value="F:ATP binding"/>
    <property type="evidence" value="ECO:0007669"/>
    <property type="project" value="UniProtKB-UniRule"/>
</dbReference>
<dbReference type="Pfam" id="PF00069">
    <property type="entry name" value="Pkinase"/>
    <property type="match status" value="1"/>
</dbReference>
<dbReference type="Gene3D" id="1.10.510.10">
    <property type="entry name" value="Transferase(Phosphotransferase) domain 1"/>
    <property type="match status" value="1"/>
</dbReference>
<evidence type="ECO:0000256" key="2">
    <source>
        <dbReference type="ARBA" id="ARBA00022741"/>
    </source>
</evidence>
<sequence>MGRSAGTPLQPEDPPAIGPYELVSRLGSGGMGVVYLAKAPDGSRVALKAIRRDFTADPVYRARFHEEVSNARKVASFCTARVLDHGEDRGVLYLVTEYIDGISLEDHLIEHGALSPSVLHSAAVGVAAALTAIHAAGLVHRDLKPANVMLTLAGPRVIDFGLARSTHVDQRHTNAGMVMGTPGWIAPEQVFEGRTSPAGDVFAWGSLIAYAGLGGHPFGEGDAYVMAARARHAPPDLRGLPAPLDRLVAAAIHPDPARRPAARQLLLELVGAADEPAAQLAATKHLTNAWNPSEFG</sequence>
<gene>
    <name evidence="7" type="ORF">C1J01_47635</name>
</gene>
<evidence type="ECO:0000259" key="6">
    <source>
        <dbReference type="PROSITE" id="PS50011"/>
    </source>
</evidence>
<dbReference type="GO" id="GO:0004674">
    <property type="term" value="F:protein serine/threonine kinase activity"/>
    <property type="evidence" value="ECO:0007669"/>
    <property type="project" value="UniProtKB-KW"/>
</dbReference>
<dbReference type="OrthoDB" id="3915799at2"/>
<dbReference type="PROSITE" id="PS00108">
    <property type="entry name" value="PROTEIN_KINASE_ST"/>
    <property type="match status" value="1"/>
</dbReference>
<dbReference type="InterPro" id="IPR008271">
    <property type="entry name" value="Ser/Thr_kinase_AS"/>
</dbReference>
<dbReference type="EMBL" id="POUD01000520">
    <property type="protein sequence ID" value="PZG02110.1"/>
    <property type="molecule type" value="Genomic_DNA"/>
</dbReference>
<dbReference type="PROSITE" id="PS50011">
    <property type="entry name" value="PROTEIN_KINASE_DOM"/>
    <property type="match status" value="1"/>
</dbReference>
<evidence type="ECO:0000256" key="4">
    <source>
        <dbReference type="ARBA" id="ARBA00022840"/>
    </source>
</evidence>
<reference evidence="7 8" key="1">
    <citation type="submission" date="2018-01" db="EMBL/GenBank/DDBJ databases">
        <title>Draft genome sequence of Nonomuraea sp. KC333.</title>
        <authorList>
            <person name="Sahin N."/>
            <person name="Saygin H."/>
            <person name="Ay H."/>
        </authorList>
    </citation>
    <scope>NUCLEOTIDE SEQUENCE [LARGE SCALE GENOMIC DNA]</scope>
    <source>
        <strain evidence="7 8">KC333</strain>
    </source>
</reference>
<keyword evidence="1" id="KW-0808">Transferase</keyword>
<dbReference type="CDD" id="cd14014">
    <property type="entry name" value="STKc_PknB_like"/>
    <property type="match status" value="1"/>
</dbReference>
<keyword evidence="7" id="KW-0723">Serine/threonine-protein kinase</keyword>
<keyword evidence="4 5" id="KW-0067">ATP-binding</keyword>
<feature type="non-terminal residue" evidence="7">
    <location>
        <position position="296"/>
    </location>
</feature>
<protein>
    <submittedName>
        <fullName evidence="7">Serine/threonine protein kinase</fullName>
    </submittedName>
</protein>
<dbReference type="PANTHER" id="PTHR43289:SF34">
    <property type="entry name" value="SERINE_THREONINE-PROTEIN KINASE YBDM-RELATED"/>
    <property type="match status" value="1"/>
</dbReference>
<dbReference type="SUPFAM" id="SSF56112">
    <property type="entry name" value="Protein kinase-like (PK-like)"/>
    <property type="match status" value="1"/>
</dbReference>
<comment type="caution">
    <text evidence="7">The sequence shown here is derived from an EMBL/GenBank/DDBJ whole genome shotgun (WGS) entry which is preliminary data.</text>
</comment>
<dbReference type="Gene3D" id="3.30.200.20">
    <property type="entry name" value="Phosphorylase Kinase, domain 1"/>
    <property type="match status" value="1"/>
</dbReference>